<keyword evidence="1" id="KW-0732">Signal</keyword>
<accession>A0A1S6INV1</accession>
<dbReference type="PANTHER" id="PTHR35271">
    <property type="entry name" value="ABC TRANSPORTER, SUBSTRATE-BINDING LIPOPROTEIN-RELATED"/>
    <property type="match status" value="1"/>
</dbReference>
<dbReference type="KEGG" id="jda:BW727_100813"/>
<evidence type="ECO:0008006" key="4">
    <source>
        <dbReference type="Google" id="ProtNLM"/>
    </source>
</evidence>
<dbReference type="NCBIfam" id="NF041285">
    <property type="entry name" value="ABC_SBP_TrpX"/>
    <property type="match status" value="1"/>
</dbReference>
<dbReference type="STRING" id="708126.BW727_100813"/>
<feature type="chain" id="PRO_5038566740" description="ABC transporter substrate-binding protein" evidence="1">
    <location>
        <begin position="28"/>
        <end position="334"/>
    </location>
</feature>
<dbReference type="CDD" id="cd06325">
    <property type="entry name" value="PBP1_ABC_unchar_transporter"/>
    <property type="match status" value="1"/>
</dbReference>
<reference evidence="2 3" key="1">
    <citation type="journal article" date="2014" name="Int. J. Syst. Evol. Microbiol.">
        <title>Jeotgalibaca dankookensis gen. nov., sp. nov., a member of the family Carnobacteriaceae, isolated from seujeot (Korean traditional food).</title>
        <authorList>
            <person name="Lee D.G."/>
            <person name="Trujillo M.E."/>
            <person name="Kang H."/>
            <person name="Ahn T.Y."/>
        </authorList>
    </citation>
    <scope>NUCLEOTIDE SEQUENCE [LARGE SCALE GENOMIC DNA]</scope>
    <source>
        <strain evidence="2 3">EX-07</strain>
    </source>
</reference>
<dbReference type="Gene3D" id="3.40.50.2300">
    <property type="match status" value="2"/>
</dbReference>
<dbReference type="AlphaFoldDB" id="A0A1S6INV1"/>
<dbReference type="EMBL" id="CP019728">
    <property type="protein sequence ID" value="AQS53206.1"/>
    <property type="molecule type" value="Genomic_DNA"/>
</dbReference>
<dbReference type="Pfam" id="PF04392">
    <property type="entry name" value="ABC_sub_bind"/>
    <property type="match status" value="1"/>
</dbReference>
<dbReference type="InterPro" id="IPR028082">
    <property type="entry name" value="Peripla_BP_I"/>
</dbReference>
<evidence type="ECO:0000313" key="3">
    <source>
        <dbReference type="Proteomes" id="UP000188993"/>
    </source>
</evidence>
<sequence length="334" mass="35283">MILKTYKKRLALLLGSLFILGACTDHTEIESSSASAEGDFPYIGIMQLISHPALDDITDGIIDQLETEGYIDGQTATIDLQNAQGDQSNMQAIAERFISNDAAITVGIATPAAQALASMNSDIPIIMGAITDPLAANLVASMEEPGANVTGVSDQIPLEEQYDLIMKLVPEIESIGFLYSSSEDNSLSSATQAEEIATSLGLKVVTKTVNSANEIPQIAESLVSEVDAIWVPTDNIIATGMSALIEVTDAYQIPVFPSVDTMVEEGGLAAIGLNQYAIGTQTGAVVVDVLEGADPSSYAIQYPSEIEKIINIKTAKNLGITIPDEILEGAIIFE</sequence>
<gene>
    <name evidence="2" type="ORF">BW727_100813</name>
</gene>
<dbReference type="Proteomes" id="UP000188993">
    <property type="component" value="Chromosome"/>
</dbReference>
<organism evidence="2 3">
    <name type="scientific">Jeotgalibaca dankookensis</name>
    <dbReference type="NCBI Taxonomy" id="708126"/>
    <lineage>
        <taxon>Bacteria</taxon>
        <taxon>Bacillati</taxon>
        <taxon>Bacillota</taxon>
        <taxon>Bacilli</taxon>
        <taxon>Lactobacillales</taxon>
        <taxon>Carnobacteriaceae</taxon>
        <taxon>Jeotgalibaca</taxon>
    </lineage>
</organism>
<feature type="signal peptide" evidence="1">
    <location>
        <begin position="1"/>
        <end position="27"/>
    </location>
</feature>
<protein>
    <recommendedName>
        <fullName evidence="4">ABC transporter substrate-binding protein</fullName>
    </recommendedName>
</protein>
<dbReference type="PANTHER" id="PTHR35271:SF1">
    <property type="entry name" value="ABC TRANSPORTER, SUBSTRATE-BINDING LIPOPROTEIN"/>
    <property type="match status" value="1"/>
</dbReference>
<proteinExistence type="predicted"/>
<evidence type="ECO:0000313" key="2">
    <source>
        <dbReference type="EMBL" id="AQS53206.1"/>
    </source>
</evidence>
<dbReference type="InterPro" id="IPR007487">
    <property type="entry name" value="ABC_transpt-TYRBP-like"/>
</dbReference>
<keyword evidence="3" id="KW-1185">Reference proteome</keyword>
<dbReference type="InterPro" id="IPR047776">
    <property type="entry name" value="ABC_SBP_TrpX-like"/>
</dbReference>
<dbReference type="SUPFAM" id="SSF53822">
    <property type="entry name" value="Periplasmic binding protein-like I"/>
    <property type="match status" value="1"/>
</dbReference>
<dbReference type="PROSITE" id="PS51257">
    <property type="entry name" value="PROKAR_LIPOPROTEIN"/>
    <property type="match status" value="1"/>
</dbReference>
<dbReference type="RefSeq" id="WP_062469311.1">
    <property type="nucleotide sequence ID" value="NZ_BBYN01000012.1"/>
</dbReference>
<name>A0A1S6INV1_9LACT</name>
<evidence type="ECO:0000256" key="1">
    <source>
        <dbReference type="SAM" id="SignalP"/>
    </source>
</evidence>
<dbReference type="OrthoDB" id="9776955at2"/>